<feature type="domain" description="J" evidence="1">
    <location>
        <begin position="212"/>
        <end position="276"/>
    </location>
</feature>
<sequence>MAMWGKMFGGAAGFATGGPFGALMGMALGHLADKKKLLNAPTGTWARNFKAKGTPDPDNAAMYAAAKLASIFGKSDQLFGLSVITLSAKLAKIDGPVSKKEIQAFKTCYRFPEENLSEVGRVFDRARNRTDDYLMYAQELGNAYAHNLAPLEGILSSLFYIARSDLPPGSPLHPREVEYLQNVHKAFGLSQAAWERAERGQSRINVSSNTPDSYRILGITRSASNEDVRARWRVLIRQYHPDILAQRPMTDLQRAQAQERVAQINAAWDQIKRDRGL</sequence>
<proteinExistence type="predicted"/>
<dbReference type="CDD" id="cd06257">
    <property type="entry name" value="DnaJ"/>
    <property type="match status" value="1"/>
</dbReference>
<accession>A0A6P1NGB4</accession>
<keyword evidence="3" id="KW-1185">Reference proteome</keyword>
<dbReference type="SMART" id="SM00271">
    <property type="entry name" value="DnaJ"/>
    <property type="match status" value="1"/>
</dbReference>
<dbReference type="AlphaFoldDB" id="A0A6P1NGB4"/>
<dbReference type="Pfam" id="PF05099">
    <property type="entry name" value="TerB"/>
    <property type="match status" value="1"/>
</dbReference>
<dbReference type="Gene3D" id="1.10.3680.10">
    <property type="entry name" value="TerB-like"/>
    <property type="match status" value="1"/>
</dbReference>
<reference evidence="2 3" key="1">
    <citation type="submission" date="2020-01" db="EMBL/GenBank/DDBJ databases">
        <title>Genome sequencing of strain KACC 21507.</title>
        <authorList>
            <person name="Heo J."/>
            <person name="Kim S.-J."/>
            <person name="Kim J.-S."/>
            <person name="Hong S.-B."/>
            <person name="Kwon S.-W."/>
        </authorList>
    </citation>
    <scope>NUCLEOTIDE SEQUENCE [LARGE SCALE GENOMIC DNA]</scope>
    <source>
        <strain evidence="2 3">KACC 21507</strain>
    </source>
</reference>
<evidence type="ECO:0000313" key="3">
    <source>
        <dbReference type="Proteomes" id="UP000463975"/>
    </source>
</evidence>
<dbReference type="InterPro" id="IPR007791">
    <property type="entry name" value="DjlA_N"/>
</dbReference>
<name>A0A6P1NGB4_9PROT</name>
<dbReference type="EMBL" id="CP047652">
    <property type="protein sequence ID" value="QHI95947.1"/>
    <property type="molecule type" value="Genomic_DNA"/>
</dbReference>
<dbReference type="Proteomes" id="UP000463975">
    <property type="component" value="Chromosome"/>
</dbReference>
<gene>
    <name evidence="2" type="ORF">GT348_06565</name>
</gene>
<dbReference type="InterPro" id="IPR029024">
    <property type="entry name" value="TerB-like"/>
</dbReference>
<dbReference type="CDD" id="cd07316">
    <property type="entry name" value="terB_like_DjlA"/>
    <property type="match status" value="1"/>
</dbReference>
<dbReference type="KEGG" id="bomb:GT348_06565"/>
<dbReference type="RefSeq" id="WP_160619020.1">
    <property type="nucleotide sequence ID" value="NZ_CP047652.1"/>
</dbReference>
<organism evidence="2 3">
    <name type="scientific">Aristophania vespae</name>
    <dbReference type="NCBI Taxonomy" id="2697033"/>
    <lineage>
        <taxon>Bacteria</taxon>
        <taxon>Pseudomonadati</taxon>
        <taxon>Pseudomonadota</taxon>
        <taxon>Alphaproteobacteria</taxon>
        <taxon>Acetobacterales</taxon>
        <taxon>Acetobacteraceae</taxon>
        <taxon>Aristophania</taxon>
    </lineage>
</organism>
<dbReference type="InterPro" id="IPR036869">
    <property type="entry name" value="J_dom_sf"/>
</dbReference>
<dbReference type="SUPFAM" id="SSF46565">
    <property type="entry name" value="Chaperone J-domain"/>
    <property type="match status" value="1"/>
</dbReference>
<evidence type="ECO:0000259" key="1">
    <source>
        <dbReference type="PROSITE" id="PS50076"/>
    </source>
</evidence>
<dbReference type="Pfam" id="PF00226">
    <property type="entry name" value="DnaJ"/>
    <property type="match status" value="1"/>
</dbReference>
<dbReference type="Gene3D" id="1.10.287.110">
    <property type="entry name" value="DnaJ domain"/>
    <property type="match status" value="1"/>
</dbReference>
<evidence type="ECO:0000313" key="2">
    <source>
        <dbReference type="EMBL" id="QHI95947.1"/>
    </source>
</evidence>
<protein>
    <submittedName>
        <fullName evidence="2">DnaJ domain-containing protein</fullName>
    </submittedName>
</protein>
<dbReference type="PRINTS" id="PR00625">
    <property type="entry name" value="JDOMAIN"/>
</dbReference>
<dbReference type="SUPFAM" id="SSF158682">
    <property type="entry name" value="TerB-like"/>
    <property type="match status" value="1"/>
</dbReference>
<dbReference type="PROSITE" id="PS50076">
    <property type="entry name" value="DNAJ_2"/>
    <property type="match status" value="1"/>
</dbReference>
<dbReference type="InterPro" id="IPR001623">
    <property type="entry name" value="DnaJ_domain"/>
</dbReference>